<keyword evidence="1" id="KW-1133">Transmembrane helix</keyword>
<gene>
    <name evidence="2" type="ORF">ADN01_13630</name>
</gene>
<dbReference type="Proteomes" id="UP000050501">
    <property type="component" value="Unassembled WGS sequence"/>
</dbReference>
<proteinExistence type="predicted"/>
<reference evidence="2 3" key="1">
    <citation type="submission" date="2015-07" db="EMBL/GenBank/DDBJ databases">
        <title>Genome sequence of Levilinea saccharolytica DSM 16555.</title>
        <authorList>
            <person name="Hemp J."/>
            <person name="Ward L.M."/>
            <person name="Pace L.A."/>
            <person name="Fischer W.W."/>
        </authorList>
    </citation>
    <scope>NUCLEOTIDE SEQUENCE [LARGE SCALE GENOMIC DNA]</scope>
    <source>
        <strain evidence="2 3">KIBI-1</strain>
    </source>
</reference>
<dbReference type="RefSeq" id="WP_062417425.1">
    <property type="nucleotide sequence ID" value="NZ_DF967974.1"/>
</dbReference>
<keyword evidence="1" id="KW-0812">Transmembrane</keyword>
<evidence type="ECO:0000313" key="3">
    <source>
        <dbReference type="Proteomes" id="UP000050501"/>
    </source>
</evidence>
<organism evidence="2 3">
    <name type="scientific">Levilinea saccharolytica</name>
    <dbReference type="NCBI Taxonomy" id="229921"/>
    <lineage>
        <taxon>Bacteria</taxon>
        <taxon>Bacillati</taxon>
        <taxon>Chloroflexota</taxon>
        <taxon>Anaerolineae</taxon>
        <taxon>Anaerolineales</taxon>
        <taxon>Anaerolineaceae</taxon>
        <taxon>Levilinea</taxon>
    </lineage>
</organism>
<feature type="transmembrane region" description="Helical" evidence="1">
    <location>
        <begin position="64"/>
        <end position="85"/>
    </location>
</feature>
<dbReference type="EMBL" id="LGCM01000046">
    <property type="protein sequence ID" value="KPL79727.1"/>
    <property type="molecule type" value="Genomic_DNA"/>
</dbReference>
<feature type="transmembrane region" description="Helical" evidence="1">
    <location>
        <begin position="105"/>
        <end position="124"/>
    </location>
</feature>
<name>A0A0P6Y431_9CHLR</name>
<evidence type="ECO:0000256" key="1">
    <source>
        <dbReference type="SAM" id="Phobius"/>
    </source>
</evidence>
<evidence type="ECO:0000313" key="2">
    <source>
        <dbReference type="EMBL" id="KPL79727.1"/>
    </source>
</evidence>
<dbReference type="AlphaFoldDB" id="A0A0P6Y431"/>
<keyword evidence="3" id="KW-1185">Reference proteome</keyword>
<comment type="caution">
    <text evidence="2">The sequence shown here is derived from an EMBL/GenBank/DDBJ whole genome shotgun (WGS) entry which is preliminary data.</text>
</comment>
<sequence length="125" mass="12935">MTPTIWKIAALGGLFGLVFVLGYGLSRAGKPYPLAAFTVHKLAALGILVWLIRQAVVTQRAAPLSALQWAGVGLAAVCFVLAMATGGLVSSDRPAPLWAARAHALIPYLTLLVSGGAFALLGALR</sequence>
<accession>A0A0P6Y431</accession>
<protein>
    <submittedName>
        <fullName evidence="2">Uncharacterized protein</fullName>
    </submittedName>
</protein>
<keyword evidence="1" id="KW-0472">Membrane</keyword>
<feature type="transmembrane region" description="Helical" evidence="1">
    <location>
        <begin position="34"/>
        <end position="52"/>
    </location>
</feature>